<dbReference type="EMBL" id="KC353359">
    <property type="protein sequence ID" value="AGH24509.1"/>
    <property type="molecule type" value="Genomic_DNA"/>
</dbReference>
<keyword evidence="2 4" id="KW-0689">Ribosomal protein</keyword>
<dbReference type="InterPro" id="IPR000114">
    <property type="entry name" value="Ribosomal_uL16_bact-type"/>
</dbReference>
<dbReference type="InterPro" id="IPR047873">
    <property type="entry name" value="Ribosomal_uL16"/>
</dbReference>
<evidence type="ECO:0000256" key="2">
    <source>
        <dbReference type="ARBA" id="ARBA00022980"/>
    </source>
</evidence>
<gene>
    <name evidence="5" type="primary">rpl16</name>
</gene>
<organism evidence="5">
    <name type="scientific">Seculamonas ecuadoriensis</name>
    <name type="common">Flagellate</name>
    <dbReference type="NCBI Taxonomy" id="221724"/>
    <lineage>
        <taxon>Eukaryota</taxon>
        <taxon>Discoba</taxon>
        <taxon>Jakobida</taxon>
        <taxon>Histionina</taxon>
        <taxon>Seculamonas</taxon>
    </lineage>
</organism>
<dbReference type="RefSeq" id="YP_007890814.1">
    <property type="nucleotide sequence ID" value="NC_021128.1"/>
</dbReference>
<dbReference type="GO" id="GO:0022625">
    <property type="term" value="C:cytosolic large ribosomal subunit"/>
    <property type="evidence" value="ECO:0007669"/>
    <property type="project" value="TreeGrafter"/>
</dbReference>
<comment type="similarity">
    <text evidence="1 4">Belongs to the universal ribosomal protein uL16 family.</text>
</comment>
<dbReference type="AlphaFoldDB" id="M4QD99"/>
<dbReference type="GO" id="GO:0019843">
    <property type="term" value="F:rRNA binding"/>
    <property type="evidence" value="ECO:0007669"/>
    <property type="project" value="InterPro"/>
</dbReference>
<dbReference type="HAMAP" id="MF_01342">
    <property type="entry name" value="Ribosomal_uL16"/>
    <property type="match status" value="1"/>
</dbReference>
<reference evidence="5" key="1">
    <citation type="journal article" date="2003" name="Mol. Biol. Evol.">
        <title>Structure of the bc1 complex from Seculamonas ecuadoriensis, a jakobid flagellate with an ancestral mitochondrial genome.</title>
        <authorList>
            <person name="Marx S."/>
            <person name="Baumgartner M."/>
            <person name="Kannan S."/>
            <person name="Braun H.P."/>
            <person name="Lang B.F."/>
            <person name="Burger G."/>
        </authorList>
    </citation>
    <scope>NUCLEOTIDE SEQUENCE</scope>
    <source>
        <strain evidence="5">ATCC 50688</strain>
    </source>
</reference>
<keyword evidence="5" id="KW-0496">Mitochondrion</keyword>
<evidence type="ECO:0000256" key="3">
    <source>
        <dbReference type="ARBA" id="ARBA00023274"/>
    </source>
</evidence>
<reference evidence="5" key="4">
    <citation type="journal article" date="2013" name="Genome Biol. Evol.">
        <title>Strikingly bacteria-like and gene-rich mitochondrial genomes throughout jakobid protists.</title>
        <authorList>
            <person name="Burger G."/>
            <person name="Gray M.W."/>
            <person name="Forget L."/>
            <person name="Lang B.F."/>
        </authorList>
    </citation>
    <scope>NUCLEOTIDE SEQUENCE</scope>
    <source>
        <strain evidence="5">ATCC 50688</strain>
    </source>
</reference>
<accession>M4QD99</accession>
<dbReference type="FunFam" id="3.90.1170.10:FF:000001">
    <property type="entry name" value="50S ribosomal protein L16"/>
    <property type="match status" value="1"/>
</dbReference>
<keyword evidence="3 4" id="KW-0687">Ribonucleoprotein</keyword>
<dbReference type="GeneID" id="15333302"/>
<protein>
    <submittedName>
        <fullName evidence="5">Ribosomal protein L16</fullName>
    </submittedName>
</protein>
<dbReference type="PANTHER" id="PTHR12220">
    <property type="entry name" value="50S/60S RIBOSOMAL PROTEIN L16"/>
    <property type="match status" value="1"/>
</dbReference>
<evidence type="ECO:0000256" key="4">
    <source>
        <dbReference type="RuleBase" id="RU004413"/>
    </source>
</evidence>
<proteinExistence type="inferred from homology"/>
<dbReference type="NCBIfam" id="TIGR01164">
    <property type="entry name" value="rplP_bact"/>
    <property type="match status" value="1"/>
</dbReference>
<reference evidence="5" key="3">
    <citation type="journal article" date="2006" name="RNA">
        <title>Hybrid E. coli--Mitochondrial ribonuclease P RNAs are catalytically active.</title>
        <authorList>
            <person name="Seif E."/>
            <person name="Cadieux A."/>
            <person name="Lang B.F."/>
        </authorList>
    </citation>
    <scope>NUCLEOTIDE SEQUENCE</scope>
    <source>
        <strain evidence="5">ATCC 50688</strain>
    </source>
</reference>
<name>M4QD99_SECEC</name>
<dbReference type="InterPro" id="IPR020798">
    <property type="entry name" value="Ribosomal_uL16_CS"/>
</dbReference>
<evidence type="ECO:0000313" key="5">
    <source>
        <dbReference type="EMBL" id="AGH24509.1"/>
    </source>
</evidence>
<dbReference type="InterPro" id="IPR016180">
    <property type="entry name" value="Ribosomal_uL16_dom"/>
</dbReference>
<dbReference type="GO" id="GO:0006412">
    <property type="term" value="P:translation"/>
    <property type="evidence" value="ECO:0007669"/>
    <property type="project" value="InterPro"/>
</dbReference>
<reference evidence="5" key="2">
    <citation type="journal article" date="2004" name="RNA">
        <title>Mitochondrial 3' tRNA editing in the jakobid Seculamonas ecuadoriensis: a novel mechanism and implications for tRNA processing.</title>
        <authorList>
            <person name="Leigh J."/>
            <person name="Lang B.F."/>
        </authorList>
    </citation>
    <scope>NUCLEOTIDE SEQUENCE</scope>
    <source>
        <strain evidence="5">ATCC 50688</strain>
    </source>
</reference>
<evidence type="ECO:0000256" key="1">
    <source>
        <dbReference type="ARBA" id="ARBA00008931"/>
    </source>
</evidence>
<dbReference type="GO" id="GO:0003735">
    <property type="term" value="F:structural constituent of ribosome"/>
    <property type="evidence" value="ECO:0007669"/>
    <property type="project" value="InterPro"/>
</dbReference>
<dbReference type="InterPro" id="IPR036920">
    <property type="entry name" value="Ribosomal_uL16_sf"/>
</dbReference>
<dbReference type="PANTHER" id="PTHR12220:SF13">
    <property type="entry name" value="LARGE RIBOSOMAL SUBUNIT PROTEIN UL16M"/>
    <property type="match status" value="1"/>
</dbReference>
<dbReference type="Pfam" id="PF00252">
    <property type="entry name" value="Ribosomal_L16"/>
    <property type="match status" value="1"/>
</dbReference>
<dbReference type="PROSITE" id="PS00701">
    <property type="entry name" value="RIBOSOMAL_L16_2"/>
    <property type="match status" value="1"/>
</dbReference>
<dbReference type="CDD" id="cd01433">
    <property type="entry name" value="Ribosomal_L16_L10e"/>
    <property type="match status" value="1"/>
</dbReference>
<geneLocation type="mitochondrion" evidence="5"/>
<dbReference type="Gene3D" id="3.90.1170.10">
    <property type="entry name" value="Ribosomal protein L10e/L16"/>
    <property type="match status" value="1"/>
</dbReference>
<dbReference type="SUPFAM" id="SSF54686">
    <property type="entry name" value="Ribosomal protein L16p/L10e"/>
    <property type="match status" value="1"/>
</dbReference>
<dbReference type="PRINTS" id="PR00060">
    <property type="entry name" value="RIBOSOMALL16"/>
</dbReference>
<sequence length="150" mass="16835">MIHPKRTKYRKYHKGRAKGVDYRSHVHFGDFGLSSNEATRLTENQIEACRVAITRKIKKIGRIWIRIFADIPVSGKPTEVRMGKGKGAIDYWACRVKKGKVLFEVGGVSMELAKKALALGAAKLPIKTTFVQKQMSISNQNSTINTTETE</sequence>
<dbReference type="PROSITE" id="PS00586">
    <property type="entry name" value="RIBOSOMAL_L16_1"/>
    <property type="match status" value="1"/>
</dbReference>